<proteinExistence type="predicted"/>
<name>A0A8J4Y0X1_CHIOP</name>
<feature type="region of interest" description="Disordered" evidence="1">
    <location>
        <begin position="56"/>
        <end position="75"/>
    </location>
</feature>
<accession>A0A8J4Y0X1</accession>
<evidence type="ECO:0000313" key="2">
    <source>
        <dbReference type="EMBL" id="KAG0713270.1"/>
    </source>
</evidence>
<dbReference type="Proteomes" id="UP000770661">
    <property type="component" value="Unassembled WGS sequence"/>
</dbReference>
<dbReference type="EMBL" id="JACEEZ010021615">
    <property type="protein sequence ID" value="KAG0713270.1"/>
    <property type="molecule type" value="Genomic_DNA"/>
</dbReference>
<reference evidence="2" key="1">
    <citation type="submission" date="2020-07" db="EMBL/GenBank/DDBJ databases">
        <title>The High-quality genome of the commercially important snow crab, Chionoecetes opilio.</title>
        <authorList>
            <person name="Jeong J.-H."/>
            <person name="Ryu S."/>
        </authorList>
    </citation>
    <scope>NUCLEOTIDE SEQUENCE</scope>
    <source>
        <strain evidence="2">MADBK_172401_WGS</strain>
        <tissue evidence="2">Digestive gland</tissue>
    </source>
</reference>
<organism evidence="2 3">
    <name type="scientific">Chionoecetes opilio</name>
    <name type="common">Atlantic snow crab</name>
    <name type="synonym">Cancer opilio</name>
    <dbReference type="NCBI Taxonomy" id="41210"/>
    <lineage>
        <taxon>Eukaryota</taxon>
        <taxon>Metazoa</taxon>
        <taxon>Ecdysozoa</taxon>
        <taxon>Arthropoda</taxon>
        <taxon>Crustacea</taxon>
        <taxon>Multicrustacea</taxon>
        <taxon>Malacostraca</taxon>
        <taxon>Eumalacostraca</taxon>
        <taxon>Eucarida</taxon>
        <taxon>Decapoda</taxon>
        <taxon>Pleocyemata</taxon>
        <taxon>Brachyura</taxon>
        <taxon>Eubrachyura</taxon>
        <taxon>Majoidea</taxon>
        <taxon>Majidae</taxon>
        <taxon>Chionoecetes</taxon>
    </lineage>
</organism>
<protein>
    <submittedName>
        <fullName evidence="2">Uncharacterized protein</fullName>
    </submittedName>
</protein>
<sequence>MGVGFFGRDFPPPGAGPVWFLILVRGLCTIKNHRHPRGAPVFCDAEVFTGDTPFGTQGLLPTRPQGGKGKGDVDVEEGERANRGVEVMRGARSDELIRSLVKKPDWVEVFFPSLSSQSSSPHADPLREKRQPHEIGAGGTRDGGENVVRVVFTICSLIPGSGAGPFHRLGVVRSFGRHPASIHGGRGSDEESDLLNPFPFRVVICRGPKHGDLETLIPFLPSNGGVEGPRGFLWADGVSVR</sequence>
<feature type="compositionally biased region" description="Basic and acidic residues" evidence="1">
    <location>
        <begin position="124"/>
        <end position="133"/>
    </location>
</feature>
<keyword evidence="3" id="KW-1185">Reference proteome</keyword>
<evidence type="ECO:0000256" key="1">
    <source>
        <dbReference type="SAM" id="MobiDB-lite"/>
    </source>
</evidence>
<dbReference type="AlphaFoldDB" id="A0A8J4Y0X1"/>
<gene>
    <name evidence="2" type="ORF">GWK47_016573</name>
</gene>
<evidence type="ECO:0000313" key="3">
    <source>
        <dbReference type="Proteomes" id="UP000770661"/>
    </source>
</evidence>
<comment type="caution">
    <text evidence="2">The sequence shown here is derived from an EMBL/GenBank/DDBJ whole genome shotgun (WGS) entry which is preliminary data.</text>
</comment>
<feature type="region of interest" description="Disordered" evidence="1">
    <location>
        <begin position="114"/>
        <end position="142"/>
    </location>
</feature>